<dbReference type="STRING" id="1123380.SAMN02745199_0073"/>
<dbReference type="InterPro" id="IPR003768">
    <property type="entry name" value="ScpA"/>
</dbReference>
<dbReference type="Proteomes" id="UP000242592">
    <property type="component" value="Unassembled WGS sequence"/>
</dbReference>
<dbReference type="EMBL" id="FQXN01000001">
    <property type="protein sequence ID" value="SHH16121.1"/>
    <property type="molecule type" value="Genomic_DNA"/>
</dbReference>
<reference evidence="3" key="1">
    <citation type="submission" date="2016-11" db="EMBL/GenBank/DDBJ databases">
        <authorList>
            <person name="Varghese N."/>
            <person name="Submissions S."/>
        </authorList>
    </citation>
    <scope>NUCLEOTIDE SEQUENCE [LARGE SCALE GENOMIC DNA]</scope>
    <source>
        <strain evidence="3">DSM 15807</strain>
    </source>
</reference>
<evidence type="ECO:0000256" key="1">
    <source>
        <dbReference type="ARBA" id="ARBA00044777"/>
    </source>
</evidence>
<name>A0A1M5QQK3_9BACT</name>
<dbReference type="Gene3D" id="6.10.250.2410">
    <property type="match status" value="1"/>
</dbReference>
<proteinExistence type="predicted"/>
<dbReference type="AlphaFoldDB" id="A0A1M5QQK3"/>
<dbReference type="RefSeq" id="WP_073070888.1">
    <property type="nucleotide sequence ID" value="NZ_FQXN01000001.1"/>
</dbReference>
<evidence type="ECO:0000313" key="2">
    <source>
        <dbReference type="EMBL" id="SHH16121.1"/>
    </source>
</evidence>
<dbReference type="OrthoDB" id="9811016at2"/>
<dbReference type="Pfam" id="PF02616">
    <property type="entry name" value="SMC_ScpA"/>
    <property type="match status" value="1"/>
</dbReference>
<dbReference type="PANTHER" id="PTHR33969:SF2">
    <property type="entry name" value="SEGREGATION AND CONDENSATION PROTEIN A"/>
    <property type="match status" value="1"/>
</dbReference>
<protein>
    <recommendedName>
        <fullName evidence="1">Segregation and condensation protein A</fullName>
    </recommendedName>
</protein>
<keyword evidence="3" id="KW-1185">Reference proteome</keyword>
<gene>
    <name evidence="2" type="ORF">SAMN02745199_0073</name>
</gene>
<dbReference type="PANTHER" id="PTHR33969">
    <property type="entry name" value="SEGREGATION AND CONDENSATION PROTEIN A"/>
    <property type="match status" value="1"/>
</dbReference>
<accession>A0A1M5QQK3</accession>
<sequence length="228" mass="27196">MELLFKFENFEGPLDLILFLVKKNKLSIREIPLSLLADEFMNYLNNMKKMNLNITSEFIATASYLMELKSKSLLPRSNEDKEFQYSKENFYAQVEQYAKLKEMVENVRKLDNKKIKNYPINVRVVFPKINEKKFEKLLKNTLQEIELKQKVYQIKKESLSIEVVMTKILNEYIDKNLFDVLKESKNRYEFIVKFLAILELIKLNKIFLDKKFKIKRVVRNAKKSNSLG</sequence>
<organism evidence="2 3">
    <name type="scientific">Thermosipho atlanticus DSM 15807</name>
    <dbReference type="NCBI Taxonomy" id="1123380"/>
    <lineage>
        <taxon>Bacteria</taxon>
        <taxon>Thermotogati</taxon>
        <taxon>Thermotogota</taxon>
        <taxon>Thermotogae</taxon>
        <taxon>Thermotogales</taxon>
        <taxon>Fervidobacteriaceae</taxon>
        <taxon>Thermosipho</taxon>
    </lineage>
</organism>
<evidence type="ECO:0000313" key="3">
    <source>
        <dbReference type="Proteomes" id="UP000242592"/>
    </source>
</evidence>